<dbReference type="GO" id="GO:0008616">
    <property type="term" value="P:tRNA queuosine(34) biosynthetic process"/>
    <property type="evidence" value="ECO:0007669"/>
    <property type="project" value="UniProtKB-KW"/>
</dbReference>
<gene>
    <name evidence="8" type="primary">queD</name>
    <name evidence="8" type="ORF">FDQ92_04120</name>
</gene>
<dbReference type="AlphaFoldDB" id="A0A4P8L1H1"/>
<keyword evidence="9" id="KW-1185">Reference proteome</keyword>
<proteinExistence type="inferred from homology"/>
<evidence type="ECO:0000256" key="5">
    <source>
        <dbReference type="PIRNR" id="PIRNR006113"/>
    </source>
</evidence>
<dbReference type="EC" id="4.-.-.-" evidence="5"/>
<comment type="similarity">
    <text evidence="2 5">Belongs to the PTPS family. QueD subfamily.</text>
</comment>
<dbReference type="InterPro" id="IPR038418">
    <property type="entry name" value="6-PTP_synth/QueD_sf"/>
</dbReference>
<dbReference type="SUPFAM" id="SSF55620">
    <property type="entry name" value="Tetrahydrobiopterin biosynthesis enzymes-like"/>
    <property type="match status" value="1"/>
</dbReference>
<comment type="cofactor">
    <cofactor evidence="5 7">
        <name>Zn(2+)</name>
        <dbReference type="ChEBI" id="CHEBI:29105"/>
    </cofactor>
    <text evidence="5 7">Binds 1 zinc ion per subunit.</text>
</comment>
<dbReference type="UniPathway" id="UPA00391"/>
<reference evidence="8 9" key="2">
    <citation type="submission" date="2019-05" db="EMBL/GenBank/DDBJ databases">
        <authorList>
            <person name="Suflita J.M."/>
            <person name="Marks C.R."/>
        </authorList>
    </citation>
    <scope>NUCLEOTIDE SEQUENCE [LARGE SCALE GENOMIC DNA]</scope>
    <source>
        <strain evidence="8 9">ALDC</strain>
    </source>
</reference>
<accession>A0A4P8L1H1</accession>
<dbReference type="PIRSF" id="PIRSF006113">
    <property type="entry name" value="PTP_synth"/>
    <property type="match status" value="1"/>
</dbReference>
<keyword evidence="5 7" id="KW-0479">Metal-binding</keyword>
<keyword evidence="5" id="KW-0671">Queuosine biosynthesis</keyword>
<feature type="active site" description="Charge relay system" evidence="6">
    <location>
        <position position="112"/>
    </location>
</feature>
<feature type="binding site" evidence="7">
    <location>
        <position position="27"/>
    </location>
    <ligand>
        <name>Zn(2+)</name>
        <dbReference type="ChEBI" id="CHEBI:29105"/>
    </ligand>
</feature>
<dbReference type="EMBL" id="CP040098">
    <property type="protein sequence ID" value="QCQ21433.1"/>
    <property type="molecule type" value="Genomic_DNA"/>
</dbReference>
<evidence type="ECO:0000313" key="9">
    <source>
        <dbReference type="Proteomes" id="UP000298602"/>
    </source>
</evidence>
<evidence type="ECO:0000256" key="1">
    <source>
        <dbReference type="ARBA" id="ARBA00005061"/>
    </source>
</evidence>
<evidence type="ECO:0000313" key="8">
    <source>
        <dbReference type="EMBL" id="QCQ21433.1"/>
    </source>
</evidence>
<evidence type="ECO:0000256" key="6">
    <source>
        <dbReference type="PIRSR" id="PIRSR006113-1"/>
    </source>
</evidence>
<comment type="pathway">
    <text evidence="1 5">Purine metabolism; 7-cyano-7-deazaguanine biosynthesis.</text>
</comment>
<dbReference type="NCBIfam" id="TIGR03367">
    <property type="entry name" value="queuosine_QueD"/>
    <property type="match status" value="1"/>
</dbReference>
<reference evidence="8 9" key="1">
    <citation type="submission" date="2019-05" db="EMBL/GenBank/DDBJ databases">
        <title>The Complete Genome Sequence of the n-alkane-degrading Desulfoglaeba alkanexedens ALDC reveals multiple alkylsuccinate synthase gene clusters.</title>
        <authorList>
            <person name="Callaghan A.V."/>
            <person name="Davidova I.A."/>
            <person name="Duncan K.E."/>
            <person name="Morris B."/>
            <person name="McInerney M.J."/>
        </authorList>
    </citation>
    <scope>NUCLEOTIDE SEQUENCE [LARGE SCALE GENOMIC DNA]</scope>
    <source>
        <strain evidence="8 9">ALDC</strain>
    </source>
</reference>
<evidence type="ECO:0000256" key="2">
    <source>
        <dbReference type="ARBA" id="ARBA00008900"/>
    </source>
</evidence>
<dbReference type="PANTHER" id="PTHR12589">
    <property type="entry name" value="PYRUVOYL TETRAHYDROBIOPTERIN SYNTHASE"/>
    <property type="match status" value="1"/>
</dbReference>
<name>A0A4P8L1H1_9BACT</name>
<dbReference type="KEGG" id="dax:FDQ92_04120"/>
<dbReference type="PANTHER" id="PTHR12589:SF8">
    <property type="entry name" value="6-CARBOXY-5,6,7,8-TETRAHYDROPTERIN SYNTHASE"/>
    <property type="match status" value="1"/>
</dbReference>
<sequence>MYEVKIISEFSAAHHLRHFRGKCENLHGHNWKVEVVVRGSCLDESGMLIDFGVVKQITREILGGLDHRYLNDLPAFKERNPSSENIAEHLFEGLSERINNDHRWVYCVSAWESKDACATYWNDRR</sequence>
<dbReference type="Pfam" id="PF01242">
    <property type="entry name" value="PTPS"/>
    <property type="match status" value="1"/>
</dbReference>
<dbReference type="OrthoDB" id="9804698at2"/>
<evidence type="ECO:0000256" key="4">
    <source>
        <dbReference type="ARBA" id="ARBA00048807"/>
    </source>
</evidence>
<evidence type="ECO:0000256" key="3">
    <source>
        <dbReference type="ARBA" id="ARBA00018141"/>
    </source>
</evidence>
<feature type="active site" description="Charge relay system" evidence="6">
    <location>
        <position position="67"/>
    </location>
</feature>
<dbReference type="Gene3D" id="3.30.479.10">
    <property type="entry name" value="6-pyruvoyl tetrahydropterin synthase/QueD"/>
    <property type="match status" value="1"/>
</dbReference>
<protein>
    <recommendedName>
        <fullName evidence="3 5">6-carboxy-5,6,7,8-tetrahydropterin synthase</fullName>
        <ecNumber evidence="5">4.-.-.-</ecNumber>
    </recommendedName>
</protein>
<comment type="catalytic activity">
    <reaction evidence="4 5">
        <text>7,8-dihydroneopterin 3'-triphosphate + H2O = 6-carboxy-5,6,7,8-tetrahydropterin + triphosphate + acetaldehyde + 2 H(+)</text>
        <dbReference type="Rhea" id="RHEA:27966"/>
        <dbReference type="ChEBI" id="CHEBI:15343"/>
        <dbReference type="ChEBI" id="CHEBI:15377"/>
        <dbReference type="ChEBI" id="CHEBI:15378"/>
        <dbReference type="ChEBI" id="CHEBI:18036"/>
        <dbReference type="ChEBI" id="CHEBI:58462"/>
        <dbReference type="ChEBI" id="CHEBI:61032"/>
        <dbReference type="EC" id="4.1.2.50"/>
    </reaction>
</comment>
<dbReference type="RefSeq" id="WP_137423404.1">
    <property type="nucleotide sequence ID" value="NZ_CP040098.1"/>
</dbReference>
<dbReference type="GO" id="GO:0046872">
    <property type="term" value="F:metal ion binding"/>
    <property type="evidence" value="ECO:0007669"/>
    <property type="project" value="UniProtKB-KW"/>
</dbReference>
<feature type="active site" description="Proton acceptor" evidence="6">
    <location>
        <position position="23"/>
    </location>
</feature>
<feature type="binding site" evidence="7">
    <location>
        <position position="29"/>
    </location>
    <ligand>
        <name>Zn(2+)</name>
        <dbReference type="ChEBI" id="CHEBI:29105"/>
    </ligand>
</feature>
<feature type="binding site" evidence="7">
    <location>
        <position position="14"/>
    </location>
    <ligand>
        <name>Zn(2+)</name>
        <dbReference type="ChEBI" id="CHEBI:29105"/>
    </ligand>
</feature>
<dbReference type="GO" id="GO:0070497">
    <property type="term" value="F:6-carboxytetrahydropterin synthase activity"/>
    <property type="evidence" value="ECO:0007669"/>
    <property type="project" value="UniProtKB-EC"/>
</dbReference>
<evidence type="ECO:0000256" key="7">
    <source>
        <dbReference type="PIRSR" id="PIRSR006113-2"/>
    </source>
</evidence>
<organism evidence="8 9">
    <name type="scientific">Desulfoglaeba alkanexedens ALDC</name>
    <dbReference type="NCBI Taxonomy" id="980445"/>
    <lineage>
        <taxon>Bacteria</taxon>
        <taxon>Pseudomonadati</taxon>
        <taxon>Thermodesulfobacteriota</taxon>
        <taxon>Syntrophobacteria</taxon>
        <taxon>Syntrophobacterales</taxon>
        <taxon>Syntrophobacteraceae</taxon>
        <taxon>Desulfoglaeba</taxon>
    </lineage>
</organism>
<keyword evidence="5 7" id="KW-0862">Zinc</keyword>
<dbReference type="Proteomes" id="UP000298602">
    <property type="component" value="Chromosome"/>
</dbReference>
<dbReference type="InterPro" id="IPR007115">
    <property type="entry name" value="6-PTP_synth/QueD"/>
</dbReference>
<keyword evidence="5" id="KW-0456">Lyase</keyword>